<evidence type="ECO:0000313" key="6">
    <source>
        <dbReference type="EMBL" id="NJP96023.1"/>
    </source>
</evidence>
<sequence length="206" mass="22885">MIENGGTEQAERPDTPVSGDLGSSPRVTLRRITGRDQDEWLERVRAGVDQHRARMTLPATPEDFQAFVDRFDEGRTAEGLLVCLRDTGAIAGNININSIIRGRAQTASLGYAAFAPYAGRGYMTEGLGMVLRHAFEELRLHRLEAQIRPDNHASIRLVQRHGFRYEGYSPDLLFIDGAWRGHGRWAITNDMAGIVPSVPHPTLPGR</sequence>
<evidence type="ECO:0000256" key="2">
    <source>
        <dbReference type="ARBA" id="ARBA00023315"/>
    </source>
</evidence>
<dbReference type="InterPro" id="IPR000182">
    <property type="entry name" value="GNAT_dom"/>
</dbReference>
<keyword evidence="1" id="KW-0808">Transferase</keyword>
<dbReference type="PROSITE" id="PS51186">
    <property type="entry name" value="GNAT"/>
    <property type="match status" value="1"/>
</dbReference>
<dbReference type="PANTHER" id="PTHR43792">
    <property type="entry name" value="GNAT FAMILY, PUTATIVE (AFU_ORTHOLOGUE AFUA_3G00765)-RELATED-RELATED"/>
    <property type="match status" value="1"/>
</dbReference>
<dbReference type="Proteomes" id="UP000696294">
    <property type="component" value="Unassembled WGS sequence"/>
</dbReference>
<proteinExistence type="inferred from homology"/>
<keyword evidence="2" id="KW-0012">Acyltransferase</keyword>
<dbReference type="EMBL" id="JAATEP010000044">
    <property type="protein sequence ID" value="NJP96023.1"/>
    <property type="molecule type" value="Genomic_DNA"/>
</dbReference>
<accession>A0ABX1BE17</accession>
<organism evidence="6 7">
    <name type="scientific">Nonomuraea composti</name>
    <dbReference type="NCBI Taxonomy" id="2720023"/>
    <lineage>
        <taxon>Bacteria</taxon>
        <taxon>Bacillati</taxon>
        <taxon>Actinomycetota</taxon>
        <taxon>Actinomycetes</taxon>
        <taxon>Streptosporangiales</taxon>
        <taxon>Streptosporangiaceae</taxon>
        <taxon>Nonomuraea</taxon>
    </lineage>
</organism>
<feature type="domain" description="N-acetyltransferase" evidence="5">
    <location>
        <begin position="27"/>
        <end position="190"/>
    </location>
</feature>
<dbReference type="RefSeq" id="WP_168017696.1">
    <property type="nucleotide sequence ID" value="NZ_JAATEP010000044.1"/>
</dbReference>
<keyword evidence="7" id="KW-1185">Reference proteome</keyword>
<name>A0ABX1BE17_9ACTN</name>
<evidence type="ECO:0000259" key="5">
    <source>
        <dbReference type="PROSITE" id="PS51186"/>
    </source>
</evidence>
<evidence type="ECO:0000256" key="4">
    <source>
        <dbReference type="SAM" id="MobiDB-lite"/>
    </source>
</evidence>
<dbReference type="Gene3D" id="3.40.630.30">
    <property type="match status" value="1"/>
</dbReference>
<feature type="region of interest" description="Disordered" evidence="4">
    <location>
        <begin position="1"/>
        <end position="25"/>
    </location>
</feature>
<dbReference type="InterPro" id="IPR016181">
    <property type="entry name" value="Acyl_CoA_acyltransferase"/>
</dbReference>
<dbReference type="Pfam" id="PF13302">
    <property type="entry name" value="Acetyltransf_3"/>
    <property type="match status" value="1"/>
</dbReference>
<reference evidence="6 7" key="1">
    <citation type="submission" date="2020-03" db="EMBL/GenBank/DDBJ databases">
        <title>WGS of actinomycetes isolated from Thailand.</title>
        <authorList>
            <person name="Thawai C."/>
        </authorList>
    </citation>
    <scope>NUCLEOTIDE SEQUENCE [LARGE SCALE GENOMIC DNA]</scope>
    <source>
        <strain evidence="6 7">FMUSA5-5</strain>
    </source>
</reference>
<evidence type="ECO:0000256" key="1">
    <source>
        <dbReference type="ARBA" id="ARBA00022679"/>
    </source>
</evidence>
<dbReference type="InterPro" id="IPR051531">
    <property type="entry name" value="N-acetyltransferase"/>
</dbReference>
<evidence type="ECO:0000256" key="3">
    <source>
        <dbReference type="ARBA" id="ARBA00038502"/>
    </source>
</evidence>
<comment type="caution">
    <text evidence="6">The sequence shown here is derived from an EMBL/GenBank/DDBJ whole genome shotgun (WGS) entry which is preliminary data.</text>
</comment>
<comment type="similarity">
    <text evidence="3">Belongs to the acetyltransferase family. RimJ subfamily.</text>
</comment>
<evidence type="ECO:0000313" key="7">
    <source>
        <dbReference type="Proteomes" id="UP000696294"/>
    </source>
</evidence>
<dbReference type="SUPFAM" id="SSF55729">
    <property type="entry name" value="Acyl-CoA N-acyltransferases (Nat)"/>
    <property type="match status" value="1"/>
</dbReference>
<gene>
    <name evidence="6" type="ORF">HCN51_42440</name>
</gene>
<protein>
    <submittedName>
        <fullName evidence="6">GNAT family N-acetyltransferase</fullName>
    </submittedName>
</protein>
<dbReference type="PANTHER" id="PTHR43792:SF8">
    <property type="entry name" value="[RIBOSOMAL PROTEIN US5]-ALANINE N-ACETYLTRANSFERASE"/>
    <property type="match status" value="1"/>
</dbReference>